<dbReference type="Gene3D" id="3.40.50.2300">
    <property type="match status" value="1"/>
</dbReference>
<organism evidence="3 4">
    <name type="scientific">Chiloscyllium punctatum</name>
    <name type="common">Brownbanded bambooshark</name>
    <name type="synonym">Hemiscyllium punctatum</name>
    <dbReference type="NCBI Taxonomy" id="137246"/>
    <lineage>
        <taxon>Eukaryota</taxon>
        <taxon>Metazoa</taxon>
        <taxon>Chordata</taxon>
        <taxon>Craniata</taxon>
        <taxon>Vertebrata</taxon>
        <taxon>Chondrichthyes</taxon>
        <taxon>Elasmobranchii</taxon>
        <taxon>Galeomorphii</taxon>
        <taxon>Galeoidea</taxon>
        <taxon>Orectolobiformes</taxon>
        <taxon>Hemiscylliidae</taxon>
        <taxon>Chiloscyllium</taxon>
    </lineage>
</organism>
<dbReference type="NCBIfam" id="TIGR01409">
    <property type="entry name" value="TAT_signal_seq"/>
    <property type="match status" value="1"/>
</dbReference>
<sequence>MTENSKTTASGRLDRRTLLKAAGATGLASAMNVPLVNIARAAGNTLKIGWVGCLSGVRAQFAEPDPWIHERIKARLKDGLKIGGKTYQVELVFKDNQSDPNRSSVIASELVLREKCDLILIEDGDAQPPVQELADARGIPTISTQVPWQGWM</sequence>
<dbReference type="SUPFAM" id="SSF53822">
    <property type="entry name" value="Periplasmic binding protein-like I"/>
    <property type="match status" value="1"/>
</dbReference>
<dbReference type="InterPro" id="IPR019546">
    <property type="entry name" value="TAT_signal_bac_arc"/>
</dbReference>
<evidence type="ECO:0000256" key="1">
    <source>
        <dbReference type="ARBA" id="ARBA00022729"/>
    </source>
</evidence>
<dbReference type="InterPro" id="IPR051010">
    <property type="entry name" value="BCAA_transport"/>
</dbReference>
<accession>A0A401TT94</accession>
<dbReference type="PANTHER" id="PTHR30483:SF6">
    <property type="entry name" value="PERIPLASMIC BINDING PROTEIN OF ABC TRANSPORTER FOR NATURAL AMINO ACIDS"/>
    <property type="match status" value="1"/>
</dbReference>
<keyword evidence="1" id="KW-0732">Signal</keyword>
<keyword evidence="4" id="KW-1185">Reference proteome</keyword>
<dbReference type="AlphaFoldDB" id="A0A401TT94"/>
<dbReference type="InterPro" id="IPR006311">
    <property type="entry name" value="TAT_signal"/>
</dbReference>
<gene>
    <name evidence="3" type="ORF">chiPu_0030019</name>
</gene>
<name>A0A401TT94_CHIPU</name>
<dbReference type="InterPro" id="IPR028081">
    <property type="entry name" value="Leu-bd"/>
</dbReference>
<evidence type="ECO:0000313" key="3">
    <source>
        <dbReference type="EMBL" id="GCC45852.1"/>
    </source>
</evidence>
<dbReference type="PANTHER" id="PTHR30483">
    <property type="entry name" value="LEUCINE-SPECIFIC-BINDING PROTEIN"/>
    <property type="match status" value="1"/>
</dbReference>
<dbReference type="Pfam" id="PF13458">
    <property type="entry name" value="Peripla_BP_6"/>
    <property type="match status" value="1"/>
</dbReference>
<reference evidence="3 4" key="1">
    <citation type="journal article" date="2018" name="Nat. Ecol. Evol.">
        <title>Shark genomes provide insights into elasmobranch evolution and the origin of vertebrates.</title>
        <authorList>
            <person name="Hara Y"/>
            <person name="Yamaguchi K"/>
            <person name="Onimaru K"/>
            <person name="Kadota M"/>
            <person name="Koyanagi M"/>
            <person name="Keeley SD"/>
            <person name="Tatsumi K"/>
            <person name="Tanaka K"/>
            <person name="Motone F"/>
            <person name="Kageyama Y"/>
            <person name="Nozu R"/>
            <person name="Adachi N"/>
            <person name="Nishimura O"/>
            <person name="Nakagawa R"/>
            <person name="Tanegashima C"/>
            <person name="Kiyatake I"/>
            <person name="Matsumoto R"/>
            <person name="Murakumo K"/>
            <person name="Nishida K"/>
            <person name="Terakita A"/>
            <person name="Kuratani S"/>
            <person name="Sato K"/>
            <person name="Hyodo S Kuraku.S."/>
        </authorList>
    </citation>
    <scope>NUCLEOTIDE SEQUENCE [LARGE SCALE GENOMIC DNA]</scope>
</reference>
<feature type="domain" description="Leucine-binding protein" evidence="2">
    <location>
        <begin position="45"/>
        <end position="144"/>
    </location>
</feature>
<feature type="non-terminal residue" evidence="3">
    <location>
        <position position="152"/>
    </location>
</feature>
<comment type="caution">
    <text evidence="3">The sequence shown here is derived from an EMBL/GenBank/DDBJ whole genome shotgun (WGS) entry which is preliminary data.</text>
</comment>
<protein>
    <recommendedName>
        <fullName evidence="2">Leucine-binding protein domain-containing protein</fullName>
    </recommendedName>
</protein>
<dbReference type="Proteomes" id="UP000287033">
    <property type="component" value="Unassembled WGS sequence"/>
</dbReference>
<dbReference type="InterPro" id="IPR028082">
    <property type="entry name" value="Peripla_BP_I"/>
</dbReference>
<dbReference type="EMBL" id="BEZZ01172567">
    <property type="protein sequence ID" value="GCC45852.1"/>
    <property type="molecule type" value="Genomic_DNA"/>
</dbReference>
<proteinExistence type="predicted"/>
<evidence type="ECO:0000259" key="2">
    <source>
        <dbReference type="Pfam" id="PF13458"/>
    </source>
</evidence>
<evidence type="ECO:0000313" key="4">
    <source>
        <dbReference type="Proteomes" id="UP000287033"/>
    </source>
</evidence>
<dbReference type="PROSITE" id="PS51318">
    <property type="entry name" value="TAT"/>
    <property type="match status" value="1"/>
</dbReference>